<evidence type="ECO:0000313" key="11">
    <source>
        <dbReference type="Proteomes" id="UP000229896"/>
    </source>
</evidence>
<evidence type="ECO:0000256" key="7">
    <source>
        <dbReference type="ARBA" id="ARBA00049929"/>
    </source>
</evidence>
<feature type="binding site" evidence="8">
    <location>
        <begin position="193"/>
        <end position="197"/>
    </location>
    <ligand>
        <name>ATP</name>
        <dbReference type="ChEBI" id="CHEBI:30616"/>
    </ligand>
</feature>
<evidence type="ECO:0000256" key="6">
    <source>
        <dbReference type="ARBA" id="ARBA00023146"/>
    </source>
</evidence>
<keyword evidence="8" id="KW-0963">Cytoplasm</keyword>
<evidence type="ECO:0000256" key="2">
    <source>
        <dbReference type="ARBA" id="ARBA00022598"/>
    </source>
</evidence>
<evidence type="ECO:0000313" key="10">
    <source>
        <dbReference type="EMBL" id="PIU24333.1"/>
    </source>
</evidence>
<keyword evidence="3 8" id="KW-0547">Nucleotide-binding</keyword>
<dbReference type="GO" id="GO:0005524">
    <property type="term" value="F:ATP binding"/>
    <property type="evidence" value="ECO:0007669"/>
    <property type="project" value="UniProtKB-UniRule"/>
</dbReference>
<comment type="subunit">
    <text evidence="8">Homodimer.</text>
</comment>
<dbReference type="GO" id="GO:0004830">
    <property type="term" value="F:tryptophan-tRNA ligase activity"/>
    <property type="evidence" value="ECO:0007669"/>
    <property type="project" value="UniProtKB-UniRule"/>
</dbReference>
<dbReference type="Gene3D" id="1.10.240.10">
    <property type="entry name" value="Tyrosyl-Transfer RNA Synthetase"/>
    <property type="match status" value="1"/>
</dbReference>
<dbReference type="PANTHER" id="PTHR43766">
    <property type="entry name" value="TRYPTOPHAN--TRNA LIGASE, MITOCHONDRIAL"/>
    <property type="match status" value="1"/>
</dbReference>
<organism evidence="10 11">
    <name type="scientific">Candidatus Berkelbacteria bacterium CG08_land_8_20_14_0_20_39_8</name>
    <dbReference type="NCBI Taxonomy" id="1974511"/>
    <lineage>
        <taxon>Bacteria</taxon>
        <taxon>Candidatus Berkelbacteria</taxon>
    </lineage>
</organism>
<dbReference type="PRINTS" id="PR01039">
    <property type="entry name" value="TRNASYNTHTRP"/>
</dbReference>
<dbReference type="SUPFAM" id="SSF52374">
    <property type="entry name" value="Nucleotidylyl transferase"/>
    <property type="match status" value="1"/>
</dbReference>
<dbReference type="InterPro" id="IPR002305">
    <property type="entry name" value="aa-tRNA-synth_Ic"/>
</dbReference>
<dbReference type="CDD" id="cd00806">
    <property type="entry name" value="TrpRS_core"/>
    <property type="match status" value="1"/>
</dbReference>
<feature type="binding site" evidence="8">
    <location>
        <begin position="9"/>
        <end position="11"/>
    </location>
    <ligand>
        <name>ATP</name>
        <dbReference type="ChEBI" id="CHEBI:30616"/>
    </ligand>
</feature>
<comment type="catalytic activity">
    <reaction evidence="7 8">
        <text>tRNA(Trp) + L-tryptophan + ATP = L-tryptophyl-tRNA(Trp) + AMP + diphosphate + H(+)</text>
        <dbReference type="Rhea" id="RHEA:24080"/>
        <dbReference type="Rhea" id="RHEA-COMP:9671"/>
        <dbReference type="Rhea" id="RHEA-COMP:9705"/>
        <dbReference type="ChEBI" id="CHEBI:15378"/>
        <dbReference type="ChEBI" id="CHEBI:30616"/>
        <dbReference type="ChEBI" id="CHEBI:33019"/>
        <dbReference type="ChEBI" id="CHEBI:57912"/>
        <dbReference type="ChEBI" id="CHEBI:78442"/>
        <dbReference type="ChEBI" id="CHEBI:78535"/>
        <dbReference type="ChEBI" id="CHEBI:456215"/>
        <dbReference type="EC" id="6.1.1.2"/>
    </reaction>
</comment>
<sequence>MKRVFSGIQPTGTLHLGNYLGAIKQWVELQNKVDESIFCIVDLHAITANRDSKLSENILSVAAWYLACGVNLEKSKIFVQSTRPEHSELAWILNCFATMGELGRMTQYKEKSEGKRETVSVGLFDYPILMAADILLYQTTDVPVGDDQKQHVELARDLAIRFNGIYGNVFTIPEPIIRQDVQRIKGLDNPEKKMSKSAGSEYNYISLADSPETIRKKVSRAVTDSGSEIIVRDDKPTMTNLLNIFSGVSGRDIKSLEADFKGKGYRDFKKALAEEIILFLEPNQLKYKEIMADKEKLRKILRDGAKAVEPLAEKTLAEVKKKIGLGI</sequence>
<evidence type="ECO:0000256" key="9">
    <source>
        <dbReference type="RuleBase" id="RU363036"/>
    </source>
</evidence>
<dbReference type="AlphaFoldDB" id="A0A2M6YCB1"/>
<evidence type="ECO:0000256" key="3">
    <source>
        <dbReference type="ARBA" id="ARBA00022741"/>
    </source>
</evidence>
<dbReference type="PANTHER" id="PTHR43766:SF1">
    <property type="entry name" value="TRYPTOPHAN--TRNA LIGASE, MITOCHONDRIAL"/>
    <property type="match status" value="1"/>
</dbReference>
<dbReference type="EC" id="6.1.1.2" evidence="8"/>
<dbReference type="GO" id="GO:0006436">
    <property type="term" value="P:tryptophanyl-tRNA aminoacylation"/>
    <property type="evidence" value="ECO:0007669"/>
    <property type="project" value="UniProtKB-UniRule"/>
</dbReference>
<dbReference type="InterPro" id="IPR002306">
    <property type="entry name" value="Trp-tRNA-ligase"/>
</dbReference>
<evidence type="ECO:0000256" key="8">
    <source>
        <dbReference type="HAMAP-Rule" id="MF_00140"/>
    </source>
</evidence>
<accession>A0A2M6YCB1</accession>
<dbReference type="InterPro" id="IPR050203">
    <property type="entry name" value="Trp-tRNA_synthetase"/>
</dbReference>
<reference evidence="11" key="1">
    <citation type="submission" date="2017-09" db="EMBL/GenBank/DDBJ databases">
        <title>Depth-based differentiation of microbial function through sediment-hosted aquifers and enrichment of novel symbionts in the deep terrestrial subsurface.</title>
        <authorList>
            <person name="Probst A.J."/>
            <person name="Ladd B."/>
            <person name="Jarett J.K."/>
            <person name="Geller-Mcgrath D.E."/>
            <person name="Sieber C.M.K."/>
            <person name="Emerson J.B."/>
            <person name="Anantharaman K."/>
            <person name="Thomas B.C."/>
            <person name="Malmstrom R."/>
            <person name="Stieglmeier M."/>
            <person name="Klingl A."/>
            <person name="Woyke T."/>
            <person name="Ryan C.M."/>
            <person name="Banfield J.F."/>
        </authorList>
    </citation>
    <scope>NUCLEOTIDE SEQUENCE [LARGE SCALE GENOMIC DNA]</scope>
</reference>
<feature type="binding site" evidence="8">
    <location>
        <position position="184"/>
    </location>
    <ligand>
        <name>ATP</name>
        <dbReference type="ChEBI" id="CHEBI:30616"/>
    </ligand>
</feature>
<keyword evidence="6 8" id="KW-0030">Aminoacyl-tRNA synthetase</keyword>
<comment type="caution">
    <text evidence="10">The sequence shown here is derived from an EMBL/GenBank/DDBJ whole genome shotgun (WGS) entry which is preliminary data.</text>
</comment>
<name>A0A2M6YCB1_9BACT</name>
<protein>
    <recommendedName>
        <fullName evidence="8">Tryptophan--tRNA ligase</fullName>
        <ecNumber evidence="8">6.1.1.2</ecNumber>
    </recommendedName>
    <alternativeName>
        <fullName evidence="8">Tryptophanyl-tRNA synthetase</fullName>
        <shortName evidence="8">TrpRS</shortName>
    </alternativeName>
</protein>
<keyword evidence="4 8" id="KW-0067">ATP-binding</keyword>
<evidence type="ECO:0000256" key="5">
    <source>
        <dbReference type="ARBA" id="ARBA00022917"/>
    </source>
</evidence>
<dbReference type="Pfam" id="PF00579">
    <property type="entry name" value="tRNA-synt_1b"/>
    <property type="match status" value="1"/>
</dbReference>
<evidence type="ECO:0000256" key="4">
    <source>
        <dbReference type="ARBA" id="ARBA00022840"/>
    </source>
</evidence>
<comment type="similarity">
    <text evidence="1 8 9">Belongs to the class-I aminoacyl-tRNA synthetase family.</text>
</comment>
<feature type="short sequence motif" description="'KMSKS' region" evidence="8">
    <location>
        <begin position="193"/>
        <end position="197"/>
    </location>
</feature>
<dbReference type="Proteomes" id="UP000229896">
    <property type="component" value="Unassembled WGS sequence"/>
</dbReference>
<feature type="binding site" evidence="8">
    <location>
        <position position="133"/>
    </location>
    <ligand>
        <name>L-tryptophan</name>
        <dbReference type="ChEBI" id="CHEBI:57912"/>
    </ligand>
</feature>
<dbReference type="PROSITE" id="PS00178">
    <property type="entry name" value="AA_TRNA_LIGASE_I"/>
    <property type="match status" value="1"/>
</dbReference>
<dbReference type="EMBL" id="PEXI01000049">
    <property type="protein sequence ID" value="PIU24333.1"/>
    <property type="molecule type" value="Genomic_DNA"/>
</dbReference>
<dbReference type="HAMAP" id="MF_00140_B">
    <property type="entry name" value="Trp_tRNA_synth_B"/>
    <property type="match status" value="1"/>
</dbReference>
<proteinExistence type="inferred from homology"/>
<dbReference type="InterPro" id="IPR024109">
    <property type="entry name" value="Trp-tRNA-ligase_bac-type"/>
</dbReference>
<comment type="function">
    <text evidence="8">Catalyzes the attachment of tryptophan to tRNA(Trp).</text>
</comment>
<dbReference type="GO" id="GO:0005829">
    <property type="term" value="C:cytosol"/>
    <property type="evidence" value="ECO:0007669"/>
    <property type="project" value="TreeGrafter"/>
</dbReference>
<dbReference type="Gene3D" id="3.40.50.620">
    <property type="entry name" value="HUPs"/>
    <property type="match status" value="1"/>
</dbReference>
<keyword evidence="5 8" id="KW-0648">Protein biosynthesis</keyword>
<feature type="binding site" evidence="8">
    <location>
        <begin position="145"/>
        <end position="147"/>
    </location>
    <ligand>
        <name>ATP</name>
        <dbReference type="ChEBI" id="CHEBI:30616"/>
    </ligand>
</feature>
<dbReference type="InterPro" id="IPR001412">
    <property type="entry name" value="aa-tRNA-synth_I_CS"/>
</dbReference>
<gene>
    <name evidence="8 10" type="primary">trpS</name>
    <name evidence="10" type="ORF">COT12_01505</name>
</gene>
<dbReference type="InterPro" id="IPR014729">
    <property type="entry name" value="Rossmann-like_a/b/a_fold"/>
</dbReference>
<comment type="subcellular location">
    <subcellularLocation>
        <location evidence="8">Cytoplasm</location>
    </subcellularLocation>
</comment>
<dbReference type="NCBIfam" id="TIGR00233">
    <property type="entry name" value="trpS"/>
    <property type="match status" value="1"/>
</dbReference>
<feature type="binding site" evidence="8">
    <location>
        <begin position="17"/>
        <end position="18"/>
    </location>
    <ligand>
        <name>ATP</name>
        <dbReference type="ChEBI" id="CHEBI:30616"/>
    </ligand>
</feature>
<feature type="short sequence motif" description="'HIGH' region" evidence="8">
    <location>
        <begin position="10"/>
        <end position="18"/>
    </location>
</feature>
<evidence type="ECO:0000256" key="1">
    <source>
        <dbReference type="ARBA" id="ARBA00005594"/>
    </source>
</evidence>
<keyword evidence="2 8" id="KW-0436">Ligase</keyword>